<name>J3NXS2_GAET3</name>
<evidence type="ECO:0000313" key="2">
    <source>
        <dbReference type="EMBL" id="EJT76155.1"/>
    </source>
</evidence>
<dbReference type="RefSeq" id="XP_009222155.1">
    <property type="nucleotide sequence ID" value="XM_009223891.1"/>
</dbReference>
<dbReference type="EMBL" id="GL385397">
    <property type="protein sequence ID" value="EJT76155.1"/>
    <property type="molecule type" value="Genomic_DNA"/>
</dbReference>
<dbReference type="HOGENOM" id="CLU_2454856_0_0_1"/>
<gene>
    <name evidence="3" type="primary">20346535</name>
    <name evidence="2" type="ORF">GGTG_06077</name>
</gene>
<reference evidence="3" key="4">
    <citation type="journal article" date="2015" name="G3 (Bethesda)">
        <title>Genome sequences of three phytopathogenic species of the Magnaporthaceae family of fungi.</title>
        <authorList>
            <person name="Okagaki L.H."/>
            <person name="Nunes C.C."/>
            <person name="Sailsbery J."/>
            <person name="Clay B."/>
            <person name="Brown D."/>
            <person name="John T."/>
            <person name="Oh Y."/>
            <person name="Young N."/>
            <person name="Fitzgerald M."/>
            <person name="Haas B.J."/>
            <person name="Zeng Q."/>
            <person name="Young S."/>
            <person name="Adiconis X."/>
            <person name="Fan L."/>
            <person name="Levin J.Z."/>
            <person name="Mitchell T.K."/>
            <person name="Okubara P.A."/>
            <person name="Farman M.L."/>
            <person name="Kohn L.M."/>
            <person name="Birren B."/>
            <person name="Ma L.-J."/>
            <person name="Dean R.A."/>
        </authorList>
    </citation>
    <scope>NUCLEOTIDE SEQUENCE</scope>
    <source>
        <strain evidence="3">R3-111a-1</strain>
    </source>
</reference>
<sequence>MERCSGESGRCMRLRLRDGDGPADSRGNEQRWPDVIRLRSGINSMKNGTMDRQRILSGLSRRDGARQAVNQLDGLVSSSKPNHHWTKAQ</sequence>
<feature type="region of interest" description="Disordered" evidence="1">
    <location>
        <begin position="1"/>
        <end position="31"/>
    </location>
</feature>
<reference evidence="3" key="5">
    <citation type="submission" date="2018-04" db="UniProtKB">
        <authorList>
            <consortium name="EnsemblFungi"/>
        </authorList>
    </citation>
    <scope>IDENTIFICATION</scope>
    <source>
        <strain evidence="3">R3-111a-1</strain>
    </source>
</reference>
<evidence type="ECO:0000313" key="4">
    <source>
        <dbReference type="Proteomes" id="UP000006039"/>
    </source>
</evidence>
<organism evidence="2">
    <name type="scientific">Gaeumannomyces tritici (strain R3-111a-1)</name>
    <name type="common">Wheat and barley take-all root rot fungus</name>
    <name type="synonym">Gaeumannomyces graminis var. tritici</name>
    <dbReference type="NCBI Taxonomy" id="644352"/>
    <lineage>
        <taxon>Eukaryota</taxon>
        <taxon>Fungi</taxon>
        <taxon>Dikarya</taxon>
        <taxon>Ascomycota</taxon>
        <taxon>Pezizomycotina</taxon>
        <taxon>Sordariomycetes</taxon>
        <taxon>Sordariomycetidae</taxon>
        <taxon>Magnaporthales</taxon>
        <taxon>Magnaporthaceae</taxon>
        <taxon>Gaeumannomyces</taxon>
    </lineage>
</organism>
<evidence type="ECO:0000256" key="1">
    <source>
        <dbReference type="SAM" id="MobiDB-lite"/>
    </source>
</evidence>
<dbReference type="EnsemblFungi" id="EJT76155">
    <property type="protein sequence ID" value="EJT76155"/>
    <property type="gene ID" value="GGTG_06077"/>
</dbReference>
<dbReference type="VEuPathDB" id="FungiDB:GGTG_06077"/>
<dbReference type="AlphaFoldDB" id="J3NXS2"/>
<reference evidence="2" key="3">
    <citation type="submission" date="2010-09" db="EMBL/GenBank/DDBJ databases">
        <title>Annotation of Gaeumannomyces graminis var. tritici R3-111a-1.</title>
        <authorList>
            <consortium name="The Broad Institute Genome Sequencing Platform"/>
            <person name="Ma L.-J."/>
            <person name="Dead R."/>
            <person name="Young S.K."/>
            <person name="Zeng Q."/>
            <person name="Gargeya S."/>
            <person name="Fitzgerald M."/>
            <person name="Haas B."/>
            <person name="Abouelleil A."/>
            <person name="Alvarado L."/>
            <person name="Arachchi H.M."/>
            <person name="Berlin A."/>
            <person name="Brown A."/>
            <person name="Chapman S.B."/>
            <person name="Chen Z."/>
            <person name="Dunbar C."/>
            <person name="Freedman E."/>
            <person name="Gearin G."/>
            <person name="Gellesch M."/>
            <person name="Goldberg J."/>
            <person name="Griggs A."/>
            <person name="Gujja S."/>
            <person name="Heiman D."/>
            <person name="Howarth C."/>
            <person name="Larson L."/>
            <person name="Lui A."/>
            <person name="MacDonald P.J.P."/>
            <person name="Mehta T."/>
            <person name="Montmayeur A."/>
            <person name="Murphy C."/>
            <person name="Neiman D."/>
            <person name="Pearson M."/>
            <person name="Priest M."/>
            <person name="Roberts A."/>
            <person name="Saif S."/>
            <person name="Shea T."/>
            <person name="Shenoy N."/>
            <person name="Sisk P."/>
            <person name="Stolte C."/>
            <person name="Sykes S."/>
            <person name="Yandava C."/>
            <person name="Wortman J."/>
            <person name="Nusbaum C."/>
            <person name="Birren B."/>
        </authorList>
    </citation>
    <scope>NUCLEOTIDE SEQUENCE</scope>
    <source>
        <strain evidence="2">R3-111a-1</strain>
    </source>
</reference>
<dbReference type="GeneID" id="20346535"/>
<evidence type="ECO:0000313" key="3">
    <source>
        <dbReference type="EnsemblFungi" id="EJT76155"/>
    </source>
</evidence>
<reference evidence="2" key="2">
    <citation type="submission" date="2010-07" db="EMBL/GenBank/DDBJ databases">
        <authorList>
            <consortium name="The Broad Institute Genome Sequencing Platform"/>
            <consortium name="Broad Institute Genome Sequencing Center for Infectious Disease"/>
            <person name="Ma L.-J."/>
            <person name="Dead R."/>
            <person name="Young S."/>
            <person name="Zeng Q."/>
            <person name="Koehrsen M."/>
            <person name="Alvarado L."/>
            <person name="Berlin A."/>
            <person name="Chapman S.B."/>
            <person name="Chen Z."/>
            <person name="Freedman E."/>
            <person name="Gellesch M."/>
            <person name="Goldberg J."/>
            <person name="Griggs A."/>
            <person name="Gujja S."/>
            <person name="Heilman E.R."/>
            <person name="Heiman D."/>
            <person name="Hepburn T."/>
            <person name="Howarth C."/>
            <person name="Jen D."/>
            <person name="Larson L."/>
            <person name="Mehta T."/>
            <person name="Neiman D."/>
            <person name="Pearson M."/>
            <person name="Roberts A."/>
            <person name="Saif S."/>
            <person name="Shea T."/>
            <person name="Shenoy N."/>
            <person name="Sisk P."/>
            <person name="Stolte C."/>
            <person name="Sykes S."/>
            <person name="Walk T."/>
            <person name="White J."/>
            <person name="Yandava C."/>
            <person name="Haas B."/>
            <person name="Nusbaum C."/>
            <person name="Birren B."/>
        </authorList>
    </citation>
    <scope>NUCLEOTIDE SEQUENCE</scope>
    <source>
        <strain evidence="2">R3-111a-1</strain>
    </source>
</reference>
<keyword evidence="4" id="KW-1185">Reference proteome</keyword>
<accession>J3NXS2</accession>
<protein>
    <submittedName>
        <fullName evidence="2 3">Uncharacterized protein</fullName>
    </submittedName>
</protein>
<reference evidence="4" key="1">
    <citation type="submission" date="2010-07" db="EMBL/GenBank/DDBJ databases">
        <title>The genome sequence of Gaeumannomyces graminis var. tritici strain R3-111a-1.</title>
        <authorList>
            <consortium name="The Broad Institute Genome Sequencing Platform"/>
            <person name="Ma L.-J."/>
            <person name="Dead R."/>
            <person name="Young S."/>
            <person name="Zeng Q."/>
            <person name="Koehrsen M."/>
            <person name="Alvarado L."/>
            <person name="Berlin A."/>
            <person name="Chapman S.B."/>
            <person name="Chen Z."/>
            <person name="Freedman E."/>
            <person name="Gellesch M."/>
            <person name="Goldberg J."/>
            <person name="Griggs A."/>
            <person name="Gujja S."/>
            <person name="Heilman E.R."/>
            <person name="Heiman D."/>
            <person name="Hepburn T."/>
            <person name="Howarth C."/>
            <person name="Jen D."/>
            <person name="Larson L."/>
            <person name="Mehta T."/>
            <person name="Neiman D."/>
            <person name="Pearson M."/>
            <person name="Roberts A."/>
            <person name="Saif S."/>
            <person name="Shea T."/>
            <person name="Shenoy N."/>
            <person name="Sisk P."/>
            <person name="Stolte C."/>
            <person name="Sykes S."/>
            <person name="Walk T."/>
            <person name="White J."/>
            <person name="Yandava C."/>
            <person name="Haas B."/>
            <person name="Nusbaum C."/>
            <person name="Birren B."/>
        </authorList>
    </citation>
    <scope>NUCLEOTIDE SEQUENCE [LARGE SCALE GENOMIC DNA]</scope>
    <source>
        <strain evidence="4">R3-111a-1</strain>
    </source>
</reference>
<dbReference type="Proteomes" id="UP000006039">
    <property type="component" value="Unassembled WGS sequence"/>
</dbReference>
<proteinExistence type="predicted"/>